<evidence type="ECO:0000256" key="1">
    <source>
        <dbReference type="ARBA" id="ARBA00006914"/>
    </source>
</evidence>
<feature type="domain" description="AAA+ ATPase" evidence="5">
    <location>
        <begin position="245"/>
        <end position="372"/>
    </location>
</feature>
<dbReference type="EMBL" id="CP014989">
    <property type="protein sequence ID" value="ANS78907.1"/>
    <property type="molecule type" value="Genomic_DNA"/>
</dbReference>
<organism evidence="6 7">
    <name type="scientific">Serinicoccus hydrothermalis</name>
    <dbReference type="NCBI Taxonomy" id="1758689"/>
    <lineage>
        <taxon>Bacteria</taxon>
        <taxon>Bacillati</taxon>
        <taxon>Actinomycetota</taxon>
        <taxon>Actinomycetes</taxon>
        <taxon>Micrococcales</taxon>
        <taxon>Ornithinimicrobiaceae</taxon>
        <taxon>Serinicoccus</taxon>
    </lineage>
</organism>
<dbReference type="OrthoDB" id="9809379at2"/>
<dbReference type="STRING" id="1758689.SGUI_1511"/>
<feature type="compositionally biased region" description="Gly residues" evidence="4">
    <location>
        <begin position="470"/>
        <end position="480"/>
    </location>
</feature>
<dbReference type="Pfam" id="PF00004">
    <property type="entry name" value="AAA"/>
    <property type="match status" value="1"/>
</dbReference>
<keyword evidence="7" id="KW-1185">Reference proteome</keyword>
<name>A0A1B1NBU6_9MICO</name>
<sequence length="480" mass="51051">MDDDVREFLRTFTQAVELSHRAMGAASGEPLADRLTAYLGAPVAEIAVVTEEVMNHRYADWDVALAEVAGRDPESAELGVGGGDMRHHVSLGDLVGGGHGQGVVGQVDYASVAVGPTEHRRAIGLGLRLFRYAGHPVVVMQRRSNRQYGRDTGSLEVICADEDTRAALLDELREVALERSVLRGQVIAFESSGYGPEAQGVTFLPRPEVGEDEVILPPGSLARIAGHVSGIAEHADTLRRHGQHLKRGLLLHGPPGTGKTHTVRHLISRNPGHTVVVLAGESLGYISLAASLARALQPAVVVLEDCDLVAEDRGMGPSGRPLLFEVLDAMDGLDADADVTFLLTTNRAQALERALVQRPGRVDLAVEIPLPDEAGRRRLLELYQGGLDLGDEALAEAARRTEGMTASFVKELVRRAVLAAAMAGEEPGDEHLRSALDGLLAGHEELTRVLLGNARPGDDPEDVPGVTGWEQGGGCGDPYG</sequence>
<protein>
    <submittedName>
        <fullName evidence="6">Cell division protein FtsH</fullName>
        <ecNumber evidence="6">3.4.24.-</ecNumber>
    </submittedName>
</protein>
<proteinExistence type="inferred from homology"/>
<keyword evidence="3" id="KW-0067">ATP-binding</keyword>
<keyword evidence="6" id="KW-0131">Cell cycle</keyword>
<evidence type="ECO:0000256" key="3">
    <source>
        <dbReference type="ARBA" id="ARBA00022840"/>
    </source>
</evidence>
<dbReference type="AlphaFoldDB" id="A0A1B1NBU6"/>
<comment type="similarity">
    <text evidence="1">Belongs to the AAA ATPase family.</text>
</comment>
<dbReference type="SMART" id="SM00382">
    <property type="entry name" value="AAA"/>
    <property type="match status" value="1"/>
</dbReference>
<evidence type="ECO:0000256" key="4">
    <source>
        <dbReference type="SAM" id="MobiDB-lite"/>
    </source>
</evidence>
<dbReference type="InterPro" id="IPR050221">
    <property type="entry name" value="26S_Proteasome_ATPase"/>
</dbReference>
<dbReference type="InterPro" id="IPR027417">
    <property type="entry name" value="P-loop_NTPase"/>
</dbReference>
<keyword evidence="6" id="KW-0378">Hydrolase</keyword>
<evidence type="ECO:0000313" key="6">
    <source>
        <dbReference type="EMBL" id="ANS78907.1"/>
    </source>
</evidence>
<gene>
    <name evidence="6" type="ORF">SGUI_1511</name>
</gene>
<dbReference type="Gene3D" id="3.40.50.300">
    <property type="entry name" value="P-loop containing nucleotide triphosphate hydrolases"/>
    <property type="match status" value="1"/>
</dbReference>
<dbReference type="GO" id="GO:0005524">
    <property type="term" value="F:ATP binding"/>
    <property type="evidence" value="ECO:0007669"/>
    <property type="project" value="UniProtKB-KW"/>
</dbReference>
<evidence type="ECO:0000256" key="2">
    <source>
        <dbReference type="ARBA" id="ARBA00022741"/>
    </source>
</evidence>
<evidence type="ECO:0000259" key="5">
    <source>
        <dbReference type="SMART" id="SM00382"/>
    </source>
</evidence>
<dbReference type="Gene3D" id="1.10.8.60">
    <property type="match status" value="1"/>
</dbReference>
<dbReference type="KEGG" id="serj:SGUI_1511"/>
<dbReference type="InterPro" id="IPR003959">
    <property type="entry name" value="ATPase_AAA_core"/>
</dbReference>
<dbReference type="SUPFAM" id="SSF52540">
    <property type="entry name" value="P-loop containing nucleoside triphosphate hydrolases"/>
    <property type="match status" value="1"/>
</dbReference>
<dbReference type="RefSeq" id="WP_083190564.1">
    <property type="nucleotide sequence ID" value="NZ_CP014989.1"/>
</dbReference>
<evidence type="ECO:0000313" key="7">
    <source>
        <dbReference type="Proteomes" id="UP000092482"/>
    </source>
</evidence>
<feature type="region of interest" description="Disordered" evidence="4">
    <location>
        <begin position="452"/>
        <end position="480"/>
    </location>
</feature>
<keyword evidence="2" id="KW-0547">Nucleotide-binding</keyword>
<keyword evidence="6" id="KW-0132">Cell division</keyword>
<dbReference type="GO" id="GO:0016887">
    <property type="term" value="F:ATP hydrolysis activity"/>
    <property type="evidence" value="ECO:0007669"/>
    <property type="project" value="InterPro"/>
</dbReference>
<dbReference type="EC" id="3.4.24.-" evidence="6"/>
<dbReference type="Proteomes" id="UP000092482">
    <property type="component" value="Chromosome"/>
</dbReference>
<reference evidence="6 7" key="1">
    <citation type="submission" date="2016-03" db="EMBL/GenBank/DDBJ databases">
        <title>Shallow-sea hydrothermal system.</title>
        <authorList>
            <person name="Tang K."/>
        </authorList>
    </citation>
    <scope>NUCLEOTIDE SEQUENCE [LARGE SCALE GENOMIC DNA]</scope>
    <source>
        <strain evidence="6 7">JLT9</strain>
    </source>
</reference>
<accession>A0A1B1NBU6</accession>
<dbReference type="InterPro" id="IPR003593">
    <property type="entry name" value="AAA+_ATPase"/>
</dbReference>
<dbReference type="GO" id="GO:0051301">
    <property type="term" value="P:cell division"/>
    <property type="evidence" value="ECO:0007669"/>
    <property type="project" value="UniProtKB-KW"/>
</dbReference>
<dbReference type="CDD" id="cd19481">
    <property type="entry name" value="RecA-like_protease"/>
    <property type="match status" value="1"/>
</dbReference>
<dbReference type="PATRIC" id="fig|1758689.4.peg.1555"/>
<dbReference type="PANTHER" id="PTHR23073">
    <property type="entry name" value="26S PROTEASOME REGULATORY SUBUNIT"/>
    <property type="match status" value="1"/>
</dbReference>